<dbReference type="EMBL" id="QGTX01000001">
    <property type="protein sequence ID" value="PWW23823.1"/>
    <property type="molecule type" value="Genomic_DNA"/>
</dbReference>
<dbReference type="SUPFAM" id="SSF52091">
    <property type="entry name" value="SpoIIaa-like"/>
    <property type="match status" value="1"/>
</dbReference>
<dbReference type="InterPro" id="IPR052016">
    <property type="entry name" value="Bact_Sigma-Reg"/>
</dbReference>
<dbReference type="OrthoDB" id="163538at2"/>
<dbReference type="InterPro" id="IPR036457">
    <property type="entry name" value="PPM-type-like_dom_sf"/>
</dbReference>
<reference evidence="4" key="1">
    <citation type="submission" date="2018-05" db="EMBL/GenBank/DDBJ databases">
        <authorList>
            <person name="Klenk H.-P."/>
            <person name="Huntemann M."/>
            <person name="Clum A."/>
            <person name="Pillay M."/>
            <person name="Palaniappan K."/>
            <person name="Varghese N."/>
            <person name="Mikhailova N."/>
            <person name="Stamatis D."/>
            <person name="Reddy T."/>
            <person name="Daum C."/>
            <person name="Shapiro N."/>
            <person name="Ivanova N."/>
            <person name="Kyrpides N."/>
            <person name="Woyke T."/>
        </authorList>
    </citation>
    <scope>NUCLEOTIDE SEQUENCE [LARGE SCALE GENOMIC DNA]</scope>
    <source>
        <strain evidence="4">DSM 45417</strain>
    </source>
</reference>
<keyword evidence="1" id="KW-0378">Hydrolase</keyword>
<name>A0A317QLF2_9ACTN</name>
<dbReference type="Proteomes" id="UP000246661">
    <property type="component" value="Unassembled WGS sequence"/>
</dbReference>
<dbReference type="Gene3D" id="3.60.40.10">
    <property type="entry name" value="PPM-type phosphatase domain"/>
    <property type="match status" value="1"/>
</dbReference>
<accession>A0A317QLF2</accession>
<evidence type="ECO:0000313" key="4">
    <source>
        <dbReference type="Proteomes" id="UP000246661"/>
    </source>
</evidence>
<dbReference type="CDD" id="cd16936">
    <property type="entry name" value="HATPase_RsbW-like"/>
    <property type="match status" value="1"/>
</dbReference>
<dbReference type="CDD" id="cd07043">
    <property type="entry name" value="STAS_anti-anti-sigma_factors"/>
    <property type="match status" value="1"/>
</dbReference>
<dbReference type="InterPro" id="IPR003594">
    <property type="entry name" value="HATPase_dom"/>
</dbReference>
<protein>
    <submittedName>
        <fullName evidence="3">Anti-anti-sigma factor</fullName>
    </submittedName>
</protein>
<dbReference type="InterPro" id="IPR001932">
    <property type="entry name" value="PPM-type_phosphatase-like_dom"/>
</dbReference>
<dbReference type="PROSITE" id="PS50801">
    <property type="entry name" value="STAS"/>
    <property type="match status" value="1"/>
</dbReference>
<comment type="caution">
    <text evidence="3">The sequence shown here is derived from an EMBL/GenBank/DDBJ whole genome shotgun (WGS) entry which is preliminary data.</text>
</comment>
<feature type="domain" description="STAS" evidence="2">
    <location>
        <begin position="519"/>
        <end position="619"/>
    </location>
</feature>
<dbReference type="InterPro" id="IPR002645">
    <property type="entry name" value="STAS_dom"/>
</dbReference>
<dbReference type="SUPFAM" id="SSF81606">
    <property type="entry name" value="PP2C-like"/>
    <property type="match status" value="1"/>
</dbReference>
<dbReference type="Pfam" id="PF07228">
    <property type="entry name" value="SpoIIE"/>
    <property type="match status" value="1"/>
</dbReference>
<dbReference type="RefSeq" id="WP_110006143.1">
    <property type="nucleotide sequence ID" value="NZ_QGTX01000001.1"/>
</dbReference>
<dbReference type="AlphaFoldDB" id="A0A317QLF2"/>
<dbReference type="InterPro" id="IPR036513">
    <property type="entry name" value="STAS_dom_sf"/>
</dbReference>
<dbReference type="InterPro" id="IPR036890">
    <property type="entry name" value="HATPase_C_sf"/>
</dbReference>
<dbReference type="Gene3D" id="3.30.565.10">
    <property type="entry name" value="Histidine kinase-like ATPase, C-terminal domain"/>
    <property type="match status" value="1"/>
</dbReference>
<dbReference type="SUPFAM" id="SSF55874">
    <property type="entry name" value="ATPase domain of HSP90 chaperone/DNA topoisomerase II/histidine kinase"/>
    <property type="match status" value="1"/>
</dbReference>
<evidence type="ECO:0000256" key="1">
    <source>
        <dbReference type="ARBA" id="ARBA00022801"/>
    </source>
</evidence>
<organism evidence="3 4">
    <name type="scientific">Geodermatophilus normandii</name>
    <dbReference type="NCBI Taxonomy" id="1137989"/>
    <lineage>
        <taxon>Bacteria</taxon>
        <taxon>Bacillati</taxon>
        <taxon>Actinomycetota</taxon>
        <taxon>Actinomycetes</taxon>
        <taxon>Geodermatophilales</taxon>
        <taxon>Geodermatophilaceae</taxon>
        <taxon>Geodermatophilus</taxon>
    </lineage>
</organism>
<dbReference type="SMART" id="SM00331">
    <property type="entry name" value="PP2C_SIG"/>
    <property type="match status" value="1"/>
</dbReference>
<dbReference type="InterPro" id="IPR058548">
    <property type="entry name" value="MlaB-like_STAS"/>
</dbReference>
<dbReference type="Pfam" id="PF13466">
    <property type="entry name" value="STAS_2"/>
    <property type="match status" value="1"/>
</dbReference>
<dbReference type="Pfam" id="PF13581">
    <property type="entry name" value="HATPase_c_2"/>
    <property type="match status" value="1"/>
</dbReference>
<dbReference type="Gene3D" id="3.30.750.24">
    <property type="entry name" value="STAS domain"/>
    <property type="match status" value="1"/>
</dbReference>
<keyword evidence="4" id="KW-1185">Reference proteome</keyword>
<proteinExistence type="predicted"/>
<gene>
    <name evidence="3" type="ORF">JD79_02999</name>
</gene>
<evidence type="ECO:0000313" key="3">
    <source>
        <dbReference type="EMBL" id="PWW23823.1"/>
    </source>
</evidence>
<dbReference type="PANTHER" id="PTHR43156">
    <property type="entry name" value="STAGE II SPORULATION PROTEIN E-RELATED"/>
    <property type="match status" value="1"/>
</dbReference>
<evidence type="ECO:0000259" key="2">
    <source>
        <dbReference type="PROSITE" id="PS50801"/>
    </source>
</evidence>
<dbReference type="GO" id="GO:0016791">
    <property type="term" value="F:phosphatase activity"/>
    <property type="evidence" value="ECO:0007669"/>
    <property type="project" value="TreeGrafter"/>
</dbReference>
<dbReference type="PANTHER" id="PTHR43156:SF2">
    <property type="entry name" value="STAGE II SPORULATION PROTEIN E"/>
    <property type="match status" value="1"/>
</dbReference>
<sequence>MNASQGSLPPGPRPAEDEGPAALVAALEEAPSALWFVAGPDAHTVWANARARALGPTPHDLPVVGGRPVADVVAQVLRTGRPEVLSGVLAADGPSVTVAVRPLASGSDPGAVLVFESGEDEYAARGADAGGTGDVVGEAQHSLLPPSLPLLPDVRLSGSYHPASSGRAAGGDWYDAVPLGHGRLALVIGDAVGHGVPAAGAMSRLRGAVRSSALRDPAPAAVMAALDDFAVQMEDVQGASVFYVVLDAATGSLTYATAGHPSPLLVRADGGTAYLPVTARPPLGTVRGAATPVATARLEPGATLVLYSDGAVTASGPPPSAGLGRLTAVARDTLADPEALDGEAVAGLAAAIAGRLLTEAGRPDDVAVLVAHRRARSVEPLRLDLLAVPPSLPAVRRRLGAWLTALGMGEQDRVGVMVAVGEACANAAEHAYRDTEPGPMQVTAAVDVDGVLTVTVHDEGTWRPPDRDPGDRGRGLLIMRQLVDGMVVRGEHGTTVTLRTRLRQTPDAEPEHPVGGTGATVVVDRDGGSPVVRAGGDVDMVAAEQLRIRLLEASHGGTVRVELDLTAVTLFSSAAVRVVLAVAAIAEAEGWRLVVHAPDGGVTRHILEVSGLQRLVELR</sequence>